<dbReference type="NCBIfam" id="NF037995">
    <property type="entry name" value="TRAP_S1"/>
    <property type="match status" value="1"/>
</dbReference>
<evidence type="ECO:0000256" key="3">
    <source>
        <dbReference type="ARBA" id="ARBA00022729"/>
    </source>
</evidence>
<dbReference type="PANTHER" id="PTHR33376:SF7">
    <property type="entry name" value="C4-DICARBOXYLATE-BINDING PROTEIN DCTB"/>
    <property type="match status" value="1"/>
</dbReference>
<dbReference type="GO" id="GO:0055085">
    <property type="term" value="P:transmembrane transport"/>
    <property type="evidence" value="ECO:0007669"/>
    <property type="project" value="InterPro"/>
</dbReference>
<dbReference type="InterPro" id="IPR004682">
    <property type="entry name" value="TRAP_DctP"/>
</dbReference>
<dbReference type="InterPro" id="IPR038404">
    <property type="entry name" value="TRAP_DctP_sf"/>
</dbReference>
<keyword evidence="4" id="KW-0675">Receptor</keyword>
<dbReference type="Pfam" id="PF03480">
    <property type="entry name" value="DctP"/>
    <property type="match status" value="1"/>
</dbReference>
<gene>
    <name evidence="4" type="ORF">M989_02267</name>
</gene>
<dbReference type="CDD" id="cd13669">
    <property type="entry name" value="PBP2_TRAP_TM0322_like"/>
    <property type="match status" value="1"/>
</dbReference>
<dbReference type="EMBL" id="LXEU01000047">
    <property type="protein sequence ID" value="OAT52803.1"/>
    <property type="molecule type" value="Genomic_DNA"/>
</dbReference>
<comment type="caution">
    <text evidence="4">The sequence shown here is derived from an EMBL/GenBank/DDBJ whole genome shotgun (WGS) entry which is preliminary data.</text>
</comment>
<keyword evidence="3" id="KW-0732">Signal</keyword>
<dbReference type="NCBIfam" id="TIGR00787">
    <property type="entry name" value="dctP"/>
    <property type="match status" value="1"/>
</dbReference>
<evidence type="ECO:0000313" key="5">
    <source>
        <dbReference type="Proteomes" id="UP000078386"/>
    </source>
</evidence>
<accession>A0A1B7JY05</accession>
<dbReference type="GO" id="GO:0030288">
    <property type="term" value="C:outer membrane-bounded periplasmic space"/>
    <property type="evidence" value="ECO:0007669"/>
    <property type="project" value="InterPro"/>
</dbReference>
<keyword evidence="5" id="KW-1185">Reference proteome</keyword>
<proteinExistence type="inferred from homology"/>
<dbReference type="Gene3D" id="3.40.190.170">
    <property type="entry name" value="Bacterial extracellular solute-binding protein, family 7"/>
    <property type="match status" value="1"/>
</dbReference>
<organism evidence="4 5">
    <name type="scientific">Kluyvera georgiana ATCC 51603</name>
    <dbReference type="NCBI Taxonomy" id="1354264"/>
    <lineage>
        <taxon>Bacteria</taxon>
        <taxon>Pseudomonadati</taxon>
        <taxon>Pseudomonadota</taxon>
        <taxon>Gammaproteobacteria</taxon>
        <taxon>Enterobacterales</taxon>
        <taxon>Enterobacteriaceae</taxon>
        <taxon>Kluyvera</taxon>
    </lineage>
</organism>
<evidence type="ECO:0000313" key="4">
    <source>
        <dbReference type="EMBL" id="OAT52803.1"/>
    </source>
</evidence>
<evidence type="ECO:0000256" key="2">
    <source>
        <dbReference type="ARBA" id="ARBA00022448"/>
    </source>
</evidence>
<name>A0A1B7JY05_9ENTR</name>
<dbReference type="PIRSF" id="PIRSF006470">
    <property type="entry name" value="DctB"/>
    <property type="match status" value="1"/>
</dbReference>
<keyword evidence="2" id="KW-0813">Transport</keyword>
<reference evidence="4 5" key="1">
    <citation type="submission" date="2016-04" db="EMBL/GenBank/DDBJ databases">
        <title>ATOL: Assembling a taxonomically balanced genome-scale reconstruction of the evolutionary history of the Enterobacteriaceae.</title>
        <authorList>
            <person name="Plunkett G.III."/>
            <person name="Neeno-Eckwall E.C."/>
            <person name="Glasner J.D."/>
            <person name="Perna N.T."/>
        </authorList>
    </citation>
    <scope>NUCLEOTIDE SEQUENCE [LARGE SCALE GENOMIC DNA]</scope>
    <source>
        <strain evidence="4 5">ATCC 51603</strain>
    </source>
</reference>
<dbReference type="InterPro" id="IPR018389">
    <property type="entry name" value="DctP_fam"/>
</dbReference>
<dbReference type="PANTHER" id="PTHR33376">
    <property type="match status" value="1"/>
</dbReference>
<dbReference type="Proteomes" id="UP000078386">
    <property type="component" value="Unassembled WGS sequence"/>
</dbReference>
<evidence type="ECO:0000256" key="1">
    <source>
        <dbReference type="ARBA" id="ARBA00009023"/>
    </source>
</evidence>
<sequence>MRVAGLIDNLQVNKMKKWNCSVIRLTKICCLLPLLSAGVCWGAESLNVSTSLSPDDPVYKGLQSFKKNVEKRTNGDVKIKLFSSGQLGADNELLQHAQAGSNVGVVVDGARLAQFVPEMAIIPAPFVFKDYATLKKFINSPVFAQWNDKMSKESGLTALSFNWYQGARMLVTQKPVATPADLSGIRVRALEAPVTIETIKCMGGSPTPLSWSEIYSSIQTGVVDAAEAQPTAVYGSKLYEITKNITKTNHIHLMTGIVVSQKWLSTLSQENQSILKEEAAKNGDLASENTIAAGDKMLDEMAAKGMTISTVDVKPFADACLYVPEKLGLSEAKKQVESVIN</sequence>
<dbReference type="PATRIC" id="fig|1354264.4.peg.2354"/>
<comment type="similarity">
    <text evidence="1">Belongs to the bacterial solute-binding protein 7 family.</text>
</comment>
<dbReference type="AlphaFoldDB" id="A0A1B7JY05"/>
<protein>
    <submittedName>
        <fullName evidence="4">TRAP transporter solute receptor</fullName>
    </submittedName>
</protein>